<reference evidence="9" key="1">
    <citation type="submission" date="2025-08" db="UniProtKB">
        <authorList>
            <consortium name="RefSeq"/>
        </authorList>
    </citation>
    <scope>IDENTIFICATION</scope>
    <source>
        <tissue evidence="9">Whole body</tissue>
    </source>
</reference>
<evidence type="ECO:0000313" key="9">
    <source>
        <dbReference type="RefSeq" id="XP_017882031.1"/>
    </source>
</evidence>
<dbReference type="GO" id="GO:0051864">
    <property type="term" value="F:histone H3K36 demethylase activity"/>
    <property type="evidence" value="ECO:0007669"/>
    <property type="project" value="TreeGrafter"/>
</dbReference>
<dbReference type="PROSITE" id="PS51184">
    <property type="entry name" value="JMJC"/>
    <property type="match status" value="1"/>
</dbReference>
<sequence>MSCTITAGLIPWDLMAENAQNCLPVEMKVHLITTVIKLNTFVENEMKPPSKWLNDSLTLVDACLDKTWEVLNSGHWRSVPLEYRYSYSLCTILKVALLEFQYDNNTKESAENTILLKTIMEQIDKGILLGAPLPNIPDLLQKIASELNNLTIHSLKSFNLEELVIDTKNLCESLLPGCSEVPQYVEPSMELFYKDIFMPKVPAVLKDCIKHWKALEQWKNLDYLVKVAGNRTVPIEIGSRYTDESWTQQLISFSEFLQKYVLKKSNQVGYLAQHQLFDQIPELKDDFTIPEYCNFTDNDEVEQPDINAWFGPGGTLSPLHFDPKNNFLCQVFGYKRVILYHPDDSPNLYPYDSRLLNNTAQVDPLNPDYEKWPNLKRAKGFMIYLKPGDMLYIPPKWWHHVTSLSPSFSISFWWN</sequence>
<dbReference type="GO" id="GO:0046872">
    <property type="term" value="F:metal ion binding"/>
    <property type="evidence" value="ECO:0007669"/>
    <property type="project" value="UniProtKB-KW"/>
</dbReference>
<keyword evidence="5" id="KW-0408">Iron</keyword>
<evidence type="ECO:0000256" key="4">
    <source>
        <dbReference type="ARBA" id="ARBA00023002"/>
    </source>
</evidence>
<dbReference type="PANTHER" id="PTHR12461">
    <property type="entry name" value="HYPOXIA-INDUCIBLE FACTOR 1 ALPHA INHIBITOR-RELATED"/>
    <property type="match status" value="1"/>
</dbReference>
<dbReference type="PANTHER" id="PTHR12461:SF106">
    <property type="entry name" value="BIFUNCTIONAL PEPTIDASE AND ARGINYL-HYDROXYLASE JMJD5"/>
    <property type="match status" value="1"/>
</dbReference>
<gene>
    <name evidence="9" type="primary">LOC108626095</name>
</gene>
<dbReference type="AlphaFoldDB" id="A0AAJ7J116"/>
<keyword evidence="3" id="KW-0479">Metal-binding</keyword>
<proteinExistence type="predicted"/>
<dbReference type="KEGG" id="ccal:108626095"/>
<dbReference type="GeneID" id="108626095"/>
<dbReference type="InterPro" id="IPR041667">
    <property type="entry name" value="Cupin_8"/>
</dbReference>
<dbReference type="SMART" id="SM00558">
    <property type="entry name" value="JmjC"/>
    <property type="match status" value="1"/>
</dbReference>
<dbReference type="InterPro" id="IPR003347">
    <property type="entry name" value="JmjC_dom"/>
</dbReference>
<accession>A0AAJ7J116</accession>
<evidence type="ECO:0000256" key="3">
    <source>
        <dbReference type="ARBA" id="ARBA00022723"/>
    </source>
</evidence>
<evidence type="ECO:0000256" key="1">
    <source>
        <dbReference type="ARBA" id="ARBA00001954"/>
    </source>
</evidence>
<dbReference type="Gene3D" id="2.60.120.650">
    <property type="entry name" value="Cupin"/>
    <property type="match status" value="1"/>
</dbReference>
<dbReference type="RefSeq" id="XP_017882031.1">
    <property type="nucleotide sequence ID" value="XM_018026542.2"/>
</dbReference>
<evidence type="ECO:0000256" key="2">
    <source>
        <dbReference type="ARBA" id="ARBA00004123"/>
    </source>
</evidence>
<evidence type="ECO:0000256" key="6">
    <source>
        <dbReference type="ARBA" id="ARBA00023242"/>
    </source>
</evidence>
<evidence type="ECO:0000313" key="8">
    <source>
        <dbReference type="Proteomes" id="UP000694925"/>
    </source>
</evidence>
<name>A0AAJ7J116_9HYME</name>
<keyword evidence="8" id="KW-1185">Reference proteome</keyword>
<dbReference type="GO" id="GO:0005634">
    <property type="term" value="C:nucleus"/>
    <property type="evidence" value="ECO:0007669"/>
    <property type="project" value="UniProtKB-SubCell"/>
</dbReference>
<comment type="cofactor">
    <cofactor evidence="1">
        <name>Fe(2+)</name>
        <dbReference type="ChEBI" id="CHEBI:29033"/>
    </cofactor>
</comment>
<protein>
    <submittedName>
        <fullName evidence="9">JmjC domain-containing protein 5-like</fullName>
    </submittedName>
</protein>
<keyword evidence="4" id="KW-0560">Oxidoreductase</keyword>
<dbReference type="Pfam" id="PF13621">
    <property type="entry name" value="Cupin_8"/>
    <property type="match status" value="1"/>
</dbReference>
<evidence type="ECO:0000256" key="5">
    <source>
        <dbReference type="ARBA" id="ARBA00023004"/>
    </source>
</evidence>
<feature type="domain" description="JmjC" evidence="7">
    <location>
        <begin position="278"/>
        <end position="415"/>
    </location>
</feature>
<organism evidence="8 9">
    <name type="scientific">Ceratina calcarata</name>
    <dbReference type="NCBI Taxonomy" id="156304"/>
    <lineage>
        <taxon>Eukaryota</taxon>
        <taxon>Metazoa</taxon>
        <taxon>Ecdysozoa</taxon>
        <taxon>Arthropoda</taxon>
        <taxon>Hexapoda</taxon>
        <taxon>Insecta</taxon>
        <taxon>Pterygota</taxon>
        <taxon>Neoptera</taxon>
        <taxon>Endopterygota</taxon>
        <taxon>Hymenoptera</taxon>
        <taxon>Apocrita</taxon>
        <taxon>Aculeata</taxon>
        <taxon>Apoidea</taxon>
        <taxon>Anthophila</taxon>
        <taxon>Apidae</taxon>
        <taxon>Ceratina</taxon>
        <taxon>Zadontomerus</taxon>
    </lineage>
</organism>
<dbReference type="Proteomes" id="UP000694925">
    <property type="component" value="Unplaced"/>
</dbReference>
<dbReference type="SUPFAM" id="SSF51197">
    <property type="entry name" value="Clavaminate synthase-like"/>
    <property type="match status" value="1"/>
</dbReference>
<evidence type="ECO:0000259" key="7">
    <source>
        <dbReference type="PROSITE" id="PS51184"/>
    </source>
</evidence>
<keyword evidence="6" id="KW-0539">Nucleus</keyword>
<comment type="subcellular location">
    <subcellularLocation>
        <location evidence="2">Nucleus</location>
    </subcellularLocation>
</comment>